<dbReference type="SUPFAM" id="SSF52540">
    <property type="entry name" value="P-loop containing nucleoside triphosphate hydrolases"/>
    <property type="match status" value="1"/>
</dbReference>
<gene>
    <name evidence="8" type="primary">ssuB_2</name>
    <name evidence="8" type="ORF">MPSYJ_40250</name>
</gene>
<name>A0A7I7ME33_9MYCO</name>
<keyword evidence="4" id="KW-0547">Nucleotide-binding</keyword>
<dbReference type="PROSITE" id="PS00211">
    <property type="entry name" value="ABC_TRANSPORTER_1"/>
    <property type="match status" value="1"/>
</dbReference>
<keyword evidence="5" id="KW-0067">ATP-binding</keyword>
<dbReference type="PANTHER" id="PTHR42788">
    <property type="entry name" value="TAURINE IMPORT ATP-BINDING PROTEIN-RELATED"/>
    <property type="match status" value="1"/>
</dbReference>
<evidence type="ECO:0000256" key="6">
    <source>
        <dbReference type="ARBA" id="ARBA00023136"/>
    </source>
</evidence>
<dbReference type="RefSeq" id="WP_197746847.1">
    <property type="nucleotide sequence ID" value="NZ_AP022574.1"/>
</dbReference>
<evidence type="ECO:0000256" key="1">
    <source>
        <dbReference type="ARBA" id="ARBA00004202"/>
    </source>
</evidence>
<dbReference type="SMART" id="SM00382">
    <property type="entry name" value="AAA"/>
    <property type="match status" value="1"/>
</dbReference>
<dbReference type="InterPro" id="IPR003439">
    <property type="entry name" value="ABC_transporter-like_ATP-bd"/>
</dbReference>
<evidence type="ECO:0000256" key="3">
    <source>
        <dbReference type="ARBA" id="ARBA00022475"/>
    </source>
</evidence>
<dbReference type="InterPro" id="IPR050166">
    <property type="entry name" value="ABC_transporter_ATP-bind"/>
</dbReference>
<dbReference type="Pfam" id="PF00005">
    <property type="entry name" value="ABC_tran"/>
    <property type="match status" value="1"/>
</dbReference>
<evidence type="ECO:0000313" key="9">
    <source>
        <dbReference type="Proteomes" id="UP000466514"/>
    </source>
</evidence>
<dbReference type="PROSITE" id="PS50893">
    <property type="entry name" value="ABC_TRANSPORTER_2"/>
    <property type="match status" value="1"/>
</dbReference>
<dbReference type="KEGG" id="mpsc:MPSYJ_40250"/>
<dbReference type="CDD" id="cd03293">
    <property type="entry name" value="ABC_NrtD_SsuB_transporters"/>
    <property type="match status" value="1"/>
</dbReference>
<accession>A0A7I7ME33</accession>
<dbReference type="GO" id="GO:0005524">
    <property type="term" value="F:ATP binding"/>
    <property type="evidence" value="ECO:0007669"/>
    <property type="project" value="UniProtKB-KW"/>
</dbReference>
<dbReference type="Gene3D" id="3.40.50.300">
    <property type="entry name" value="P-loop containing nucleotide triphosphate hydrolases"/>
    <property type="match status" value="1"/>
</dbReference>
<dbReference type="GO" id="GO:0016887">
    <property type="term" value="F:ATP hydrolysis activity"/>
    <property type="evidence" value="ECO:0007669"/>
    <property type="project" value="InterPro"/>
</dbReference>
<feature type="domain" description="ABC transporter" evidence="7">
    <location>
        <begin position="8"/>
        <end position="238"/>
    </location>
</feature>
<evidence type="ECO:0000313" key="8">
    <source>
        <dbReference type="EMBL" id="BBX70564.1"/>
    </source>
</evidence>
<keyword evidence="9" id="KW-1185">Reference proteome</keyword>
<organism evidence="8 9">
    <name type="scientific">Mycolicibacterium psychrotolerans</name>
    <dbReference type="NCBI Taxonomy" id="216929"/>
    <lineage>
        <taxon>Bacteria</taxon>
        <taxon>Bacillati</taxon>
        <taxon>Actinomycetota</taxon>
        <taxon>Actinomycetes</taxon>
        <taxon>Mycobacteriales</taxon>
        <taxon>Mycobacteriaceae</taxon>
        <taxon>Mycolicibacterium</taxon>
    </lineage>
</organism>
<keyword evidence="6" id="KW-0472">Membrane</keyword>
<dbReference type="AlphaFoldDB" id="A0A7I7ME33"/>
<sequence>MTLCLYRIDGVDVQLDGEQGTRLVLQDITFDIRAGEIVAIVGRSGVGKSTLLRALSGLVEICRGTMEFEARAVKGPPAGAVMVFQDYDNALLPWRTVGRNVELGLEGRISRKARHSVAACALEMVKLGDRADDYPRRLSGGMAQRVQIARALAIEPTVLLMDEPFGALDAMTKASLQDVLLDVQRRTGATIVFVTHDLDEAIYLSNRVIVLEGNPGSIVLMADVELPRARDQVTTRELPAFLAVRHLIGERLRGGE</sequence>
<reference evidence="8 9" key="1">
    <citation type="journal article" date="2019" name="Emerg. Microbes Infect.">
        <title>Comprehensive subspecies identification of 175 nontuberculous mycobacteria species based on 7547 genomic profiles.</title>
        <authorList>
            <person name="Matsumoto Y."/>
            <person name="Kinjo T."/>
            <person name="Motooka D."/>
            <person name="Nabeya D."/>
            <person name="Jung N."/>
            <person name="Uechi K."/>
            <person name="Horii T."/>
            <person name="Iida T."/>
            <person name="Fujita J."/>
            <person name="Nakamura S."/>
        </authorList>
    </citation>
    <scope>NUCLEOTIDE SEQUENCE [LARGE SCALE GENOMIC DNA]</scope>
    <source>
        <strain evidence="8 9">JCM 13323</strain>
    </source>
</reference>
<dbReference type="InterPro" id="IPR003593">
    <property type="entry name" value="AAA+_ATPase"/>
</dbReference>
<proteinExistence type="predicted"/>
<dbReference type="InterPro" id="IPR017871">
    <property type="entry name" value="ABC_transporter-like_CS"/>
</dbReference>
<protein>
    <submittedName>
        <fullName evidence="8">ABC transporter</fullName>
    </submittedName>
</protein>
<keyword evidence="2" id="KW-0813">Transport</keyword>
<dbReference type="GO" id="GO:0005886">
    <property type="term" value="C:plasma membrane"/>
    <property type="evidence" value="ECO:0007669"/>
    <property type="project" value="UniProtKB-SubCell"/>
</dbReference>
<dbReference type="PANTHER" id="PTHR42788:SF7">
    <property type="entry name" value="NITRATE ABC TRANSPORTER ATP-BINDING PROTEIN"/>
    <property type="match status" value="1"/>
</dbReference>
<evidence type="ECO:0000256" key="4">
    <source>
        <dbReference type="ARBA" id="ARBA00022741"/>
    </source>
</evidence>
<dbReference type="InterPro" id="IPR027417">
    <property type="entry name" value="P-loop_NTPase"/>
</dbReference>
<dbReference type="Proteomes" id="UP000466514">
    <property type="component" value="Chromosome"/>
</dbReference>
<evidence type="ECO:0000259" key="7">
    <source>
        <dbReference type="PROSITE" id="PS50893"/>
    </source>
</evidence>
<evidence type="ECO:0000256" key="5">
    <source>
        <dbReference type="ARBA" id="ARBA00022840"/>
    </source>
</evidence>
<evidence type="ECO:0000256" key="2">
    <source>
        <dbReference type="ARBA" id="ARBA00022448"/>
    </source>
</evidence>
<dbReference type="EMBL" id="AP022574">
    <property type="protein sequence ID" value="BBX70564.1"/>
    <property type="molecule type" value="Genomic_DNA"/>
</dbReference>
<comment type="subcellular location">
    <subcellularLocation>
        <location evidence="1">Cell membrane</location>
        <topology evidence="1">Peripheral membrane protein</topology>
    </subcellularLocation>
</comment>
<keyword evidence="3" id="KW-1003">Cell membrane</keyword>